<proteinExistence type="predicted"/>
<feature type="transmembrane region" description="Helical" evidence="1">
    <location>
        <begin position="73"/>
        <end position="90"/>
    </location>
</feature>
<dbReference type="RefSeq" id="WP_219669700.1">
    <property type="nucleotide sequence ID" value="NZ_WTFF01000197.1"/>
</dbReference>
<sequence length="121" mass="12691">MSSTFWHASGTLSLVLVLVLLAWYGLRYRRTPRRDRRALRLVWSWPVAAAAVAGLAAGELATDRSVSLDNDPVRAVVAAGLAALAAAALLRARGAVRAQMFVPPALALVLATALTGAFGTP</sequence>
<feature type="transmembrane region" description="Helical" evidence="1">
    <location>
        <begin position="6"/>
        <end position="26"/>
    </location>
</feature>
<dbReference type="Proteomes" id="UP000812013">
    <property type="component" value="Unassembled WGS sequence"/>
</dbReference>
<accession>A0ABS6ZAW0</accession>
<gene>
    <name evidence="2" type="ORF">GPJ59_24000</name>
</gene>
<keyword evidence="1" id="KW-1133">Transmembrane helix</keyword>
<comment type="caution">
    <text evidence="2">The sequence shown here is derived from an EMBL/GenBank/DDBJ whole genome shotgun (WGS) entry which is preliminary data.</text>
</comment>
<evidence type="ECO:0000313" key="2">
    <source>
        <dbReference type="EMBL" id="MBW5484862.1"/>
    </source>
</evidence>
<organism evidence="2 3">
    <name type="scientific">Streptomyces bambusae</name>
    <dbReference type="NCBI Taxonomy" id="1550616"/>
    <lineage>
        <taxon>Bacteria</taxon>
        <taxon>Bacillati</taxon>
        <taxon>Actinomycetota</taxon>
        <taxon>Actinomycetes</taxon>
        <taxon>Kitasatosporales</taxon>
        <taxon>Streptomycetaceae</taxon>
        <taxon>Streptomyces</taxon>
    </lineage>
</organism>
<evidence type="ECO:0000313" key="3">
    <source>
        <dbReference type="Proteomes" id="UP000812013"/>
    </source>
</evidence>
<dbReference type="EMBL" id="WTFF01000197">
    <property type="protein sequence ID" value="MBW5484862.1"/>
    <property type="molecule type" value="Genomic_DNA"/>
</dbReference>
<feature type="transmembrane region" description="Helical" evidence="1">
    <location>
        <begin position="102"/>
        <end position="120"/>
    </location>
</feature>
<keyword evidence="1" id="KW-0472">Membrane</keyword>
<evidence type="ECO:0000256" key="1">
    <source>
        <dbReference type="SAM" id="Phobius"/>
    </source>
</evidence>
<reference evidence="2 3" key="1">
    <citation type="submission" date="2019-12" db="EMBL/GenBank/DDBJ databases">
        <title>Genome sequence of Streptomyces bambusae.</title>
        <authorList>
            <person name="Bansal K."/>
            <person name="Choksket S."/>
            <person name="Korpole S."/>
            <person name="Patil P.B."/>
        </authorList>
    </citation>
    <scope>NUCLEOTIDE SEQUENCE [LARGE SCALE GENOMIC DNA]</scope>
    <source>
        <strain evidence="2 3">SK60</strain>
    </source>
</reference>
<name>A0ABS6ZAW0_9ACTN</name>
<feature type="transmembrane region" description="Helical" evidence="1">
    <location>
        <begin position="38"/>
        <end position="61"/>
    </location>
</feature>
<protein>
    <submittedName>
        <fullName evidence="2">Uncharacterized protein</fullName>
    </submittedName>
</protein>
<keyword evidence="3" id="KW-1185">Reference proteome</keyword>
<keyword evidence="1" id="KW-0812">Transmembrane</keyword>